<feature type="region of interest" description="Disordered" evidence="9">
    <location>
        <begin position="1"/>
        <end position="40"/>
    </location>
</feature>
<evidence type="ECO:0000313" key="12">
    <source>
        <dbReference type="EMBL" id="PKH37640.1"/>
    </source>
</evidence>
<feature type="compositionally biased region" description="Polar residues" evidence="9">
    <location>
        <begin position="11"/>
        <end position="26"/>
    </location>
</feature>
<feature type="domain" description="Histidine kinase/HSP90-like ATPase" evidence="11">
    <location>
        <begin position="519"/>
        <end position="608"/>
    </location>
</feature>
<evidence type="ECO:0000256" key="8">
    <source>
        <dbReference type="ARBA" id="ARBA00023012"/>
    </source>
</evidence>
<feature type="transmembrane region" description="Helical" evidence="10">
    <location>
        <begin position="69"/>
        <end position="87"/>
    </location>
</feature>
<evidence type="ECO:0000256" key="4">
    <source>
        <dbReference type="ARBA" id="ARBA00022679"/>
    </source>
</evidence>
<keyword evidence="6" id="KW-0418">Kinase</keyword>
<evidence type="ECO:0000256" key="7">
    <source>
        <dbReference type="ARBA" id="ARBA00022840"/>
    </source>
</evidence>
<feature type="transmembrane region" description="Helical" evidence="10">
    <location>
        <begin position="264"/>
        <end position="287"/>
    </location>
</feature>
<dbReference type="InterPro" id="IPR003594">
    <property type="entry name" value="HATPase_dom"/>
</dbReference>
<keyword evidence="5" id="KW-0547">Nucleotide-binding</keyword>
<evidence type="ECO:0000256" key="3">
    <source>
        <dbReference type="ARBA" id="ARBA00022553"/>
    </source>
</evidence>
<dbReference type="EMBL" id="PJBV01000035">
    <property type="protein sequence ID" value="PKH37640.1"/>
    <property type="molecule type" value="Genomic_DNA"/>
</dbReference>
<dbReference type="InterPro" id="IPR036890">
    <property type="entry name" value="HATPase_C_sf"/>
</dbReference>
<proteinExistence type="predicted"/>
<evidence type="ECO:0000256" key="10">
    <source>
        <dbReference type="SAM" id="Phobius"/>
    </source>
</evidence>
<dbReference type="InterPro" id="IPR050482">
    <property type="entry name" value="Sensor_HK_TwoCompSys"/>
</dbReference>
<evidence type="ECO:0000256" key="6">
    <source>
        <dbReference type="ARBA" id="ARBA00022777"/>
    </source>
</evidence>
<sequence>MVLPLSGHQRPGSQSAESRAVPTSSRARPEAFRSRGGRADTDVMTTVSASTARMWPPDRTARTGVSGEVLAALAVLSAGVLPALLVLPHDRVVVDVNLPLLGWLPLGVAGVLLLDRVPRSAVAWAAVVVAAATPMAMLLTALPSSTPAAAVGPWWLTPLLAVAVAALPATGRSARRWRGWIVGWSVAAVGSAAVAWQLGTRTTFGVVATLGLLAVAATLVASAYVRQPRPPVEPLVDVALLVGVLASGVVAGGLMWSFSERERIFGAEVVGVLAAAVTLMMATPAAISVRRGFLARRYGTGLLTPSDLTLLSGGLRTTGDPRALLGTAGELVAAASGVAGVEIVLDEIDDRPGWTAFPLVVGDERVGTMAVRPRDPEGLEARQEHVVRQLAPTVALAARAVDLAVEAQHARNDVIREREAERARILADLHDDLGPALAGMSMRVEAARATEPSEELTALAGDLTACRADLRRIVSALTPEPLVGADLSGALHTLVSSFGTADGAVVELEAAGTGDVDGAVAIVVYRFVAEAVTNALRHAGPSRVLVRVCQDGRSLRASVEDDGRGGPVVPGVGLTSLGTRAREIGGRLDVEPGPSGGLVVSLVVPGWSG</sequence>
<dbReference type="Gene3D" id="3.30.565.10">
    <property type="entry name" value="Histidine kinase-like ATPase, C-terminal domain"/>
    <property type="match status" value="1"/>
</dbReference>
<feature type="transmembrane region" description="Helical" evidence="10">
    <location>
        <begin position="204"/>
        <end position="226"/>
    </location>
</feature>
<evidence type="ECO:0000256" key="5">
    <source>
        <dbReference type="ARBA" id="ARBA00022741"/>
    </source>
</evidence>
<keyword evidence="13" id="KW-1185">Reference proteome</keyword>
<feature type="transmembrane region" description="Helical" evidence="10">
    <location>
        <begin position="148"/>
        <end position="167"/>
    </location>
</feature>
<keyword evidence="10" id="KW-0472">Membrane</keyword>
<comment type="catalytic activity">
    <reaction evidence="1">
        <text>ATP + protein L-histidine = ADP + protein N-phospho-L-histidine.</text>
        <dbReference type="EC" id="2.7.13.3"/>
    </reaction>
</comment>
<dbReference type="Pfam" id="PF07730">
    <property type="entry name" value="HisKA_3"/>
    <property type="match status" value="1"/>
</dbReference>
<comment type="caution">
    <text evidence="12">The sequence shown here is derived from an EMBL/GenBank/DDBJ whole genome shotgun (WGS) entry which is preliminary data.</text>
</comment>
<evidence type="ECO:0000256" key="1">
    <source>
        <dbReference type="ARBA" id="ARBA00000085"/>
    </source>
</evidence>
<keyword evidence="7" id="KW-0067">ATP-binding</keyword>
<keyword evidence="10" id="KW-1133">Transmembrane helix</keyword>
<evidence type="ECO:0000313" key="13">
    <source>
        <dbReference type="Proteomes" id="UP000233565"/>
    </source>
</evidence>
<feature type="transmembrane region" description="Helical" evidence="10">
    <location>
        <begin position="121"/>
        <end position="142"/>
    </location>
</feature>
<keyword evidence="8" id="KW-0902">Two-component regulatory system</keyword>
<dbReference type="InterPro" id="IPR011712">
    <property type="entry name" value="Sig_transdc_His_kin_sub3_dim/P"/>
</dbReference>
<keyword evidence="3" id="KW-0597">Phosphoprotein</keyword>
<dbReference type="Pfam" id="PF02518">
    <property type="entry name" value="HATPase_c"/>
    <property type="match status" value="1"/>
</dbReference>
<dbReference type="SUPFAM" id="SSF55874">
    <property type="entry name" value="ATPase domain of HSP90 chaperone/DNA topoisomerase II/histidine kinase"/>
    <property type="match status" value="1"/>
</dbReference>
<accession>A0ABX4QSK4</accession>
<keyword evidence="10" id="KW-0812">Transmembrane</keyword>
<feature type="transmembrane region" description="Helical" evidence="10">
    <location>
        <begin position="238"/>
        <end position="258"/>
    </location>
</feature>
<feature type="transmembrane region" description="Helical" evidence="10">
    <location>
        <begin position="93"/>
        <end position="114"/>
    </location>
</feature>
<dbReference type="PANTHER" id="PTHR24421">
    <property type="entry name" value="NITRATE/NITRITE SENSOR PROTEIN NARX-RELATED"/>
    <property type="match status" value="1"/>
</dbReference>
<dbReference type="SMART" id="SM00387">
    <property type="entry name" value="HATPase_c"/>
    <property type="match status" value="1"/>
</dbReference>
<dbReference type="PANTHER" id="PTHR24421:SF10">
    <property type="entry name" value="NITRATE_NITRITE SENSOR PROTEIN NARQ"/>
    <property type="match status" value="1"/>
</dbReference>
<gene>
    <name evidence="12" type="ORF">CXG46_19635</name>
</gene>
<evidence type="ECO:0000259" key="11">
    <source>
        <dbReference type="SMART" id="SM00387"/>
    </source>
</evidence>
<keyword evidence="4" id="KW-0808">Transferase</keyword>
<dbReference type="Proteomes" id="UP000233565">
    <property type="component" value="Unassembled WGS sequence"/>
</dbReference>
<evidence type="ECO:0000256" key="9">
    <source>
        <dbReference type="SAM" id="MobiDB-lite"/>
    </source>
</evidence>
<dbReference type="EC" id="2.7.13.3" evidence="2"/>
<organism evidence="12 13">
    <name type="scientific">Nocardioides alpinus</name>
    <dbReference type="NCBI Taxonomy" id="748909"/>
    <lineage>
        <taxon>Bacteria</taxon>
        <taxon>Bacillati</taxon>
        <taxon>Actinomycetota</taxon>
        <taxon>Actinomycetes</taxon>
        <taxon>Propionibacteriales</taxon>
        <taxon>Nocardioidaceae</taxon>
        <taxon>Nocardioides</taxon>
    </lineage>
</organism>
<protein>
    <recommendedName>
        <fullName evidence="2">histidine kinase</fullName>
        <ecNumber evidence="2">2.7.13.3</ecNumber>
    </recommendedName>
</protein>
<feature type="transmembrane region" description="Helical" evidence="10">
    <location>
        <begin position="179"/>
        <end position="198"/>
    </location>
</feature>
<reference evidence="12 13" key="1">
    <citation type="submission" date="2017-12" db="EMBL/GenBank/DDBJ databases">
        <title>Pharmacopeia of the Arctic Ocean.</title>
        <authorList>
            <person name="Collins E."/>
            <person name="Ducluzeau A.-L."/>
        </authorList>
    </citation>
    <scope>NUCLEOTIDE SEQUENCE [LARGE SCALE GENOMIC DNA]</scope>
    <source>
        <strain evidence="12 13">DSM 23325</strain>
    </source>
</reference>
<dbReference type="Gene3D" id="1.20.5.1930">
    <property type="match status" value="1"/>
</dbReference>
<name>A0ABX4QSK4_9ACTN</name>
<feature type="compositionally biased region" description="Basic and acidic residues" evidence="9">
    <location>
        <begin position="27"/>
        <end position="40"/>
    </location>
</feature>
<evidence type="ECO:0000256" key="2">
    <source>
        <dbReference type="ARBA" id="ARBA00012438"/>
    </source>
</evidence>
<dbReference type="CDD" id="cd16917">
    <property type="entry name" value="HATPase_UhpB-NarQ-NarX-like"/>
    <property type="match status" value="1"/>
</dbReference>